<feature type="compositionally biased region" description="Basic and acidic residues" evidence="1">
    <location>
        <begin position="9"/>
        <end position="36"/>
    </location>
</feature>
<sequence>MILFQTAGDHAEHSDQGSKTNEPKKSTDSGRKRPGEDLESNTSVCNDKDTKLSSVAKDVTRRLYTPPEPKFKYVPKVKEKETSPAPSRRQLRKNDETFNSSLRSAGPVKPKALPGLLNARQQEGSVRKNSNNTVKDLEAKNMPVDKKEKHRKHNTKSDKNNGTSEIVSKPKKTGEKDRLMPSRPLGTLSPDRLSIVGPSRHGLSPSRHATSAISLASVPESTNESEDCNSPRQEHGDPRSYIVNKRARKGRSQGDEDFTRCHSAPDSSVMMLAYEQYTEQLEHQAHRDDSETDNIDLMVNEGSDNDLNLCLGNDGSTEIDLECDKPIEISAENEYFEETKGLSVTENATADFGLMHEPELSLKHSRSGEDMNVDGLTIKRPKLDSSADVDICDNHYTSDMSSFSDDSLNSDLSADSLENEHSKSVNSYFSDQPGQPLLTYSLTEHFNSGGMAKLDIHHGFKTEEQGNGDVLKCVQLDANQEEVDSVLYAALPIEDNKIDLEEIGEYQTIKEPSVVEATTTNQEVSLVQMEDFEGGAILTKCESNDFINSDFLDNVLDKSVTMDNQNWFGSTVTEMDTKIQEQMDQEVDEFDEESDKMNNNTVKNGVETGNVMSNVVAEFLAQQMLEVEGTGGNIFPLSRVFHSNKQNEAKMDVQFQEIDDGLNATDVLANVCQQTTEVDRNTHKNVHTPNMEHDDMAEKTASSQSLEHGECPQKNACAVNMELDGCLENELINSDCFDHILDNSFTIDHQKLVGNTVSKMDTVDKIPEQTELECEEFEDDIDNMNNNNVGIGKIMSNVVAEFLAEQMVQVESVCGNTSPWSRVVYSNEEDKENMDVQYQEIDYGMNANDPQANVHMQTAELDRNTPKNVHSTSMELDDKSEKTASPLSVEPEEGSEKSACALNVELHDCLKNDLANSDFFDHVLNKSVSIDHQKLVGNTVSKMDTVDKIPEQTELECEEFEDDINNMNNNNVGIGNIMSNVVAEFLAEQMVQVESVGGNTSPWSRVFHSIEEDKVNMDVQYQEIDDDMNANDPQANVHMQTAELDRNTPKNVHSTSMELDDKSEKTASLLSVEPEEGSEKSTCALNVELHDCLKNDLDNSDFFDHVLNKFVKIDHQKLVGNTISEMDTVANIPEHLELEGEEYEHDLHKMNNTHVNVVAEFLAQQMLEVESVVGRICPWSTVVHNNKEDRANIDVQYQESDDGMTANDPQTNVHMQATELERNTQNNVPSPIMEHDDMSEKTSSPQSEEFLESPQKSSFALNVDLDGCLKNTELDQSPQNNYCSQNTEEEKGCMKNDCSVNMSPDEKSQKMVCFLNMEPEENLQKIMSSPNIESSGNFQKNVDTHDMKLNENAENTAPSFSMELYRSPLVETKEVGVGTSSEMLGCYDTDDSLGSDASFADPQKELQILQEALEKLP</sequence>
<proteinExistence type="predicted"/>
<reference evidence="2" key="2">
    <citation type="submission" date="2020-11" db="EMBL/GenBank/DDBJ databases">
        <authorList>
            <person name="McCartney M.A."/>
            <person name="Auch B."/>
            <person name="Kono T."/>
            <person name="Mallez S."/>
            <person name="Becker A."/>
            <person name="Gohl D.M."/>
            <person name="Silverstein K.A.T."/>
            <person name="Koren S."/>
            <person name="Bechman K.B."/>
            <person name="Herman A."/>
            <person name="Abrahante J.E."/>
            <person name="Garbe J."/>
        </authorList>
    </citation>
    <scope>NUCLEOTIDE SEQUENCE</scope>
    <source>
        <strain evidence="2">Duluth1</strain>
        <tissue evidence="2">Whole animal</tissue>
    </source>
</reference>
<feature type="compositionally biased region" description="Polar residues" evidence="1">
    <location>
        <begin position="207"/>
        <end position="222"/>
    </location>
</feature>
<protein>
    <submittedName>
        <fullName evidence="2">Uncharacterized protein</fullName>
    </submittedName>
</protein>
<feature type="region of interest" description="Disordered" evidence="1">
    <location>
        <begin position="1222"/>
        <end position="1256"/>
    </location>
</feature>
<organism evidence="2 3">
    <name type="scientific">Dreissena polymorpha</name>
    <name type="common">Zebra mussel</name>
    <name type="synonym">Mytilus polymorpha</name>
    <dbReference type="NCBI Taxonomy" id="45954"/>
    <lineage>
        <taxon>Eukaryota</taxon>
        <taxon>Metazoa</taxon>
        <taxon>Spiralia</taxon>
        <taxon>Lophotrochozoa</taxon>
        <taxon>Mollusca</taxon>
        <taxon>Bivalvia</taxon>
        <taxon>Autobranchia</taxon>
        <taxon>Heteroconchia</taxon>
        <taxon>Euheterodonta</taxon>
        <taxon>Imparidentia</taxon>
        <taxon>Neoheterodontei</taxon>
        <taxon>Myida</taxon>
        <taxon>Dreissenoidea</taxon>
        <taxon>Dreissenidae</taxon>
        <taxon>Dreissena</taxon>
    </lineage>
</organism>
<comment type="caution">
    <text evidence="2">The sequence shown here is derived from an EMBL/GenBank/DDBJ whole genome shotgun (WGS) entry which is preliminary data.</text>
</comment>
<feature type="region of interest" description="Disordered" evidence="1">
    <location>
        <begin position="1"/>
        <end position="259"/>
    </location>
</feature>
<feature type="compositionally biased region" description="Low complexity" evidence="1">
    <location>
        <begin position="401"/>
        <end position="416"/>
    </location>
</feature>
<feature type="region of interest" description="Disordered" evidence="1">
    <location>
        <begin position="401"/>
        <end position="430"/>
    </location>
</feature>
<feature type="region of interest" description="Disordered" evidence="1">
    <location>
        <begin position="861"/>
        <end position="895"/>
    </location>
</feature>
<evidence type="ECO:0000313" key="3">
    <source>
        <dbReference type="Proteomes" id="UP000828390"/>
    </source>
</evidence>
<reference evidence="2" key="1">
    <citation type="journal article" date="2019" name="bioRxiv">
        <title>The Genome of the Zebra Mussel, Dreissena polymorpha: A Resource for Invasive Species Research.</title>
        <authorList>
            <person name="McCartney M.A."/>
            <person name="Auch B."/>
            <person name="Kono T."/>
            <person name="Mallez S."/>
            <person name="Zhang Y."/>
            <person name="Obille A."/>
            <person name="Becker A."/>
            <person name="Abrahante J.E."/>
            <person name="Garbe J."/>
            <person name="Badalamenti J.P."/>
            <person name="Herman A."/>
            <person name="Mangelson H."/>
            <person name="Liachko I."/>
            <person name="Sullivan S."/>
            <person name="Sone E.D."/>
            <person name="Koren S."/>
            <person name="Silverstein K.A.T."/>
            <person name="Beckman K.B."/>
            <person name="Gohl D.M."/>
        </authorList>
    </citation>
    <scope>NUCLEOTIDE SEQUENCE</scope>
    <source>
        <strain evidence="2">Duluth1</strain>
        <tissue evidence="2">Whole animal</tissue>
    </source>
</reference>
<evidence type="ECO:0000256" key="1">
    <source>
        <dbReference type="SAM" id="MobiDB-lite"/>
    </source>
</evidence>
<feature type="compositionally biased region" description="Polar residues" evidence="1">
    <location>
        <begin position="119"/>
        <end position="134"/>
    </location>
</feature>
<name>A0A9D4QX88_DREPO</name>
<accession>A0A9D4QX88</accession>
<dbReference type="EMBL" id="JAIWYP010000003">
    <property type="protein sequence ID" value="KAH3846092.1"/>
    <property type="molecule type" value="Genomic_DNA"/>
</dbReference>
<dbReference type="Proteomes" id="UP000828390">
    <property type="component" value="Unassembled WGS sequence"/>
</dbReference>
<feature type="compositionally biased region" description="Basic and acidic residues" evidence="1">
    <location>
        <begin position="135"/>
        <end position="147"/>
    </location>
</feature>
<evidence type="ECO:0000313" key="2">
    <source>
        <dbReference type="EMBL" id="KAH3846092.1"/>
    </source>
</evidence>
<gene>
    <name evidence="2" type="ORF">DPMN_088386</name>
</gene>
<keyword evidence="3" id="KW-1185">Reference proteome</keyword>
<feature type="region of interest" description="Disordered" evidence="1">
    <location>
        <begin position="684"/>
        <end position="708"/>
    </location>
</feature>
<feature type="region of interest" description="Disordered" evidence="1">
    <location>
        <begin position="1046"/>
        <end position="1067"/>
    </location>
</feature>